<protein>
    <submittedName>
        <fullName evidence="2">Uncharacterized protein</fullName>
    </submittedName>
</protein>
<proteinExistence type="predicted"/>
<feature type="compositionally biased region" description="Low complexity" evidence="1">
    <location>
        <begin position="43"/>
        <end position="59"/>
    </location>
</feature>
<feature type="compositionally biased region" description="Pro residues" evidence="1">
    <location>
        <begin position="1"/>
        <end position="13"/>
    </location>
</feature>
<gene>
    <name evidence="2" type="ORF">L5515_010401</name>
</gene>
<keyword evidence="3" id="KW-1185">Reference proteome</keyword>
<feature type="region of interest" description="Disordered" evidence="1">
    <location>
        <begin position="1"/>
        <end position="69"/>
    </location>
</feature>
<organism evidence="2 3">
    <name type="scientific">Caenorhabditis briggsae</name>
    <dbReference type="NCBI Taxonomy" id="6238"/>
    <lineage>
        <taxon>Eukaryota</taxon>
        <taxon>Metazoa</taxon>
        <taxon>Ecdysozoa</taxon>
        <taxon>Nematoda</taxon>
        <taxon>Chromadorea</taxon>
        <taxon>Rhabditida</taxon>
        <taxon>Rhabditina</taxon>
        <taxon>Rhabditomorpha</taxon>
        <taxon>Rhabditoidea</taxon>
        <taxon>Rhabditidae</taxon>
        <taxon>Peloderinae</taxon>
        <taxon>Caenorhabditis</taxon>
    </lineage>
</organism>
<evidence type="ECO:0000313" key="3">
    <source>
        <dbReference type="Proteomes" id="UP000829354"/>
    </source>
</evidence>
<sequence>MIPEASPPLPPPADVTTASTTNPTPPQLLLLLPPLPLTIDPAVSSVNPTSIPTPSPSKSQNFSISRLLE</sequence>
<evidence type="ECO:0000313" key="2">
    <source>
        <dbReference type="EMBL" id="UMM26874.1"/>
    </source>
</evidence>
<name>A0AAE9ERW4_CAEBR</name>
<reference evidence="2 3" key="1">
    <citation type="submission" date="2022-04" db="EMBL/GenBank/DDBJ databases">
        <title>Chromosome-level reference genomes for two strains of Caenorhabditis briggsae: an improved platform for comparative genomics.</title>
        <authorList>
            <person name="Stevens L."/>
            <person name="Andersen E."/>
        </authorList>
    </citation>
    <scope>NUCLEOTIDE SEQUENCE [LARGE SCALE GENOMIC DNA]</scope>
    <source>
        <strain evidence="2">VX34</strain>
        <tissue evidence="2">Whole-organism</tissue>
    </source>
</reference>
<dbReference type="EMBL" id="CP092623">
    <property type="protein sequence ID" value="UMM26874.1"/>
    <property type="molecule type" value="Genomic_DNA"/>
</dbReference>
<feature type="compositionally biased region" description="Polar residues" evidence="1">
    <location>
        <begin position="60"/>
        <end position="69"/>
    </location>
</feature>
<dbReference type="AlphaFoldDB" id="A0AAE9ERW4"/>
<evidence type="ECO:0000256" key="1">
    <source>
        <dbReference type="SAM" id="MobiDB-lite"/>
    </source>
</evidence>
<accession>A0AAE9ERW4</accession>
<dbReference type="Proteomes" id="UP000829354">
    <property type="component" value="Chromosome IV"/>
</dbReference>